<gene>
    <name evidence="1" type="ORF">Sjap_015254</name>
</gene>
<comment type="caution">
    <text evidence="1">The sequence shown here is derived from an EMBL/GenBank/DDBJ whole genome shotgun (WGS) entry which is preliminary data.</text>
</comment>
<sequence length="125" mass="14083">MNAIPLESVEVNEITSVEDYWSERMEELEVSPSEPDIIIAHNEEDEAENEIEVIFEWPEELQIKSKEDQPLVLVKPPTLPCIPIEFKKGVIPNELLILKADMPISLSNAIDAPFVVDISKGEGIM</sequence>
<keyword evidence="2" id="KW-1185">Reference proteome</keyword>
<reference evidence="1 2" key="1">
    <citation type="submission" date="2024-01" db="EMBL/GenBank/DDBJ databases">
        <title>Genome assemblies of Stephania.</title>
        <authorList>
            <person name="Yang L."/>
        </authorList>
    </citation>
    <scope>NUCLEOTIDE SEQUENCE [LARGE SCALE GENOMIC DNA]</scope>
    <source>
        <strain evidence="1">QJT</strain>
        <tissue evidence="1">Leaf</tissue>
    </source>
</reference>
<dbReference type="AlphaFoldDB" id="A0AAP0IJ20"/>
<name>A0AAP0IJ20_9MAGN</name>
<evidence type="ECO:0000313" key="2">
    <source>
        <dbReference type="Proteomes" id="UP001417504"/>
    </source>
</evidence>
<dbReference type="EMBL" id="JBBNAE010000006">
    <property type="protein sequence ID" value="KAK9116307.1"/>
    <property type="molecule type" value="Genomic_DNA"/>
</dbReference>
<proteinExistence type="predicted"/>
<evidence type="ECO:0000313" key="1">
    <source>
        <dbReference type="EMBL" id="KAK9116307.1"/>
    </source>
</evidence>
<protein>
    <submittedName>
        <fullName evidence="1">Uncharacterized protein</fullName>
    </submittedName>
</protein>
<organism evidence="1 2">
    <name type="scientific">Stephania japonica</name>
    <dbReference type="NCBI Taxonomy" id="461633"/>
    <lineage>
        <taxon>Eukaryota</taxon>
        <taxon>Viridiplantae</taxon>
        <taxon>Streptophyta</taxon>
        <taxon>Embryophyta</taxon>
        <taxon>Tracheophyta</taxon>
        <taxon>Spermatophyta</taxon>
        <taxon>Magnoliopsida</taxon>
        <taxon>Ranunculales</taxon>
        <taxon>Menispermaceae</taxon>
        <taxon>Menispermoideae</taxon>
        <taxon>Cissampelideae</taxon>
        <taxon>Stephania</taxon>
    </lineage>
</organism>
<dbReference type="Proteomes" id="UP001417504">
    <property type="component" value="Unassembled WGS sequence"/>
</dbReference>
<accession>A0AAP0IJ20</accession>